<keyword evidence="1" id="KW-0472">Membrane</keyword>
<dbReference type="InterPro" id="IPR025510">
    <property type="entry name" value="DUF4397"/>
</dbReference>
<reference evidence="4 5" key="1">
    <citation type="submission" date="2024-09" db="EMBL/GenBank/DDBJ databases">
        <authorList>
            <person name="Salinas-Garcia M.A."/>
            <person name="Prieme A."/>
        </authorList>
    </citation>
    <scope>NUCLEOTIDE SEQUENCE [LARGE SCALE GENOMIC DNA]</scope>
    <source>
        <strain evidence="4 5">DSM 21081</strain>
    </source>
</reference>
<gene>
    <name evidence="4" type="ORF">ACETWP_10680</name>
</gene>
<protein>
    <submittedName>
        <fullName evidence="4">DUF4397 domain-containing protein</fullName>
    </submittedName>
</protein>
<proteinExistence type="predicted"/>
<keyword evidence="1" id="KW-1133">Transmembrane helix</keyword>
<evidence type="ECO:0000256" key="2">
    <source>
        <dbReference type="SAM" id="SignalP"/>
    </source>
</evidence>
<dbReference type="EMBL" id="JBHDLJ010000007">
    <property type="protein sequence ID" value="MFB0835053.1"/>
    <property type="molecule type" value="Genomic_DNA"/>
</dbReference>
<name>A0ABV4UN51_9MICC</name>
<keyword evidence="5" id="KW-1185">Reference proteome</keyword>
<keyword evidence="1" id="KW-0812">Transmembrane</keyword>
<feature type="signal peptide" evidence="2">
    <location>
        <begin position="1"/>
        <end position="25"/>
    </location>
</feature>
<evidence type="ECO:0000313" key="4">
    <source>
        <dbReference type="EMBL" id="MFB0835053.1"/>
    </source>
</evidence>
<dbReference type="Pfam" id="PF14344">
    <property type="entry name" value="DUF4397"/>
    <property type="match status" value="1"/>
</dbReference>
<organism evidence="4 5">
    <name type="scientific">Arthrobacter halodurans</name>
    <dbReference type="NCBI Taxonomy" id="516699"/>
    <lineage>
        <taxon>Bacteria</taxon>
        <taxon>Bacillati</taxon>
        <taxon>Actinomycetota</taxon>
        <taxon>Actinomycetes</taxon>
        <taxon>Micrococcales</taxon>
        <taxon>Micrococcaceae</taxon>
        <taxon>Arthrobacter</taxon>
    </lineage>
</organism>
<evidence type="ECO:0000313" key="5">
    <source>
        <dbReference type="Proteomes" id="UP001575652"/>
    </source>
</evidence>
<feature type="transmembrane region" description="Helical" evidence="1">
    <location>
        <begin position="247"/>
        <end position="266"/>
    </location>
</feature>
<accession>A0ABV4UN51</accession>
<evidence type="ECO:0000259" key="3">
    <source>
        <dbReference type="Pfam" id="PF14344"/>
    </source>
</evidence>
<feature type="domain" description="DUF4397" evidence="3">
    <location>
        <begin position="32"/>
        <end position="148"/>
    </location>
</feature>
<keyword evidence="2" id="KW-0732">Signal</keyword>
<dbReference type="RefSeq" id="WP_373972223.1">
    <property type="nucleotide sequence ID" value="NZ_JBHDLJ010000007.1"/>
</dbReference>
<dbReference type="Proteomes" id="UP001575652">
    <property type="component" value="Unassembled WGS sequence"/>
</dbReference>
<comment type="caution">
    <text evidence="4">The sequence shown here is derived from an EMBL/GenBank/DDBJ whole genome shotgun (WGS) entry which is preliminary data.</text>
</comment>
<feature type="chain" id="PRO_5045690291" evidence="2">
    <location>
        <begin position="26"/>
        <end position="275"/>
    </location>
</feature>
<sequence>MRKTPIIAAAAGIALLGMGAVPAQAAETEEGAMLSVLHGVPGLTVDVYVNGDLTLDDFEPGDMAGPLDLPAGTYTVAITAADAEDDSSPAIGPVDLDLAAGGNYTAAAHLTEAGEPTATLFENDLSSVAAGEGRLVVRHVAAAPAVDVLAGGEAVVSDLANPDEATLDLPAGTVSASVAAAGTTDPVIGPADVEVAEGNATIVYAWGSLEDGNLDLAVQSIEGMGSAPDGVPTGTAQVIDEGANTGLMLGLGALLLAGLAFAGRAVSLRSVSARK</sequence>
<evidence type="ECO:0000256" key="1">
    <source>
        <dbReference type="SAM" id="Phobius"/>
    </source>
</evidence>